<proteinExistence type="predicted"/>
<dbReference type="EMBL" id="MH252535">
    <property type="protein sequence ID" value="AWJ64001.1"/>
    <property type="molecule type" value="Genomic_DNA"/>
</dbReference>
<geneLocation type="mitochondrion" evidence="1"/>
<sequence>MRGEGYTNTCITIGMTIMKDVYMRLYHDLSRKESFIEQMKEPSFYIYSFDNFVKFLNIKNVDSATIGAFFLSFMMNGDSQIFELQFSSYNDKNYNTGDARYMLKFSEIK</sequence>
<protein>
    <submittedName>
        <fullName evidence="1">Uncharacterized protein</fullName>
    </submittedName>
</protein>
<dbReference type="GeneID" id="36953410"/>
<dbReference type="RefSeq" id="YP_009493206.1">
    <property type="nucleotide sequence ID" value="NC_037938.1"/>
</dbReference>
<keyword evidence="1" id="KW-0496">Mitochondrion</keyword>
<gene>
    <name evidence="1" type="primary">orf109</name>
</gene>
<accession>A0A2S1WBQ3</accession>
<name>A0A2S1WBQ3_9APHY</name>
<organism evidence="1">
    <name type="scientific">Ganoderma calidophilum</name>
    <dbReference type="NCBI Taxonomy" id="2026244"/>
    <lineage>
        <taxon>Eukaryota</taxon>
        <taxon>Fungi</taxon>
        <taxon>Dikarya</taxon>
        <taxon>Basidiomycota</taxon>
        <taxon>Agaricomycotina</taxon>
        <taxon>Agaricomycetes</taxon>
        <taxon>Polyporales</taxon>
        <taxon>Polyporaceae</taxon>
        <taxon>Ganoderma</taxon>
    </lineage>
</organism>
<reference evidence="1" key="1">
    <citation type="journal article" date="2019" name="Int. J. Biol. Macromol.">
        <title>The complete mitochondrial genomes of five important medicinal Ganoderma species: Features, evolution, and phylogeny.</title>
        <authorList>
            <person name="Li Q."/>
            <person name="Xiang D."/>
            <person name="Wan Y."/>
            <person name="Wu Q."/>
            <person name="Wu X."/>
            <person name="Ma C."/>
            <person name="Song Y."/>
            <person name="Zhao G."/>
            <person name="Huang W."/>
        </authorList>
    </citation>
    <scope>NUCLEOTIDE SEQUENCE</scope>
</reference>
<dbReference type="AlphaFoldDB" id="A0A2S1WBQ3"/>
<evidence type="ECO:0000313" key="1">
    <source>
        <dbReference type="EMBL" id="AWJ64001.1"/>
    </source>
</evidence>